<protein>
    <submittedName>
        <fullName evidence="1">Uncharacterized protein</fullName>
    </submittedName>
</protein>
<evidence type="ECO:0000313" key="1">
    <source>
        <dbReference type="EMBL" id="NPD91677.1"/>
    </source>
</evidence>
<organism evidence="1 2">
    <name type="scientific">Xylanibacter muris</name>
    <dbReference type="NCBI Taxonomy" id="2736290"/>
    <lineage>
        <taxon>Bacteria</taxon>
        <taxon>Pseudomonadati</taxon>
        <taxon>Bacteroidota</taxon>
        <taxon>Bacteroidia</taxon>
        <taxon>Bacteroidales</taxon>
        <taxon>Prevotellaceae</taxon>
        <taxon>Xylanibacter</taxon>
    </lineage>
</organism>
<dbReference type="EMBL" id="JABKKF010000003">
    <property type="protein sequence ID" value="NPD91677.1"/>
    <property type="molecule type" value="Genomic_DNA"/>
</dbReference>
<name>A0ABX2AN50_9BACT</name>
<dbReference type="Proteomes" id="UP000714420">
    <property type="component" value="Unassembled WGS sequence"/>
</dbReference>
<keyword evidence="2" id="KW-1185">Reference proteome</keyword>
<reference evidence="1 2" key="1">
    <citation type="submission" date="2020-05" db="EMBL/GenBank/DDBJ databases">
        <title>Distinct polysaccharide utilization as determinants for interspecies competition between intestinal Prevotella spp.</title>
        <authorList>
            <person name="Galvez E.J.C."/>
            <person name="Iljazovic A."/>
            <person name="Strowig T."/>
        </authorList>
    </citation>
    <scope>NUCLEOTIDE SEQUENCE [LARGE SCALE GENOMIC DNA]</scope>
    <source>
        <strain evidence="1 2">PMUR</strain>
    </source>
</reference>
<evidence type="ECO:0000313" key="2">
    <source>
        <dbReference type="Proteomes" id="UP000714420"/>
    </source>
</evidence>
<gene>
    <name evidence="1" type="ORF">HPS56_04795</name>
</gene>
<comment type="caution">
    <text evidence="1">The sequence shown here is derived from an EMBL/GenBank/DDBJ whole genome shotgun (WGS) entry which is preliminary data.</text>
</comment>
<accession>A0ABX2AN50</accession>
<sequence>MRKKIVLDRGNVAKIAKVMNCTPEMVSKSINFKKNSLLARKIRFVAIKHFGGVEVGE</sequence>
<proteinExistence type="predicted"/>
<dbReference type="RefSeq" id="WP_172274711.1">
    <property type="nucleotide sequence ID" value="NZ_CASGMU010000005.1"/>
</dbReference>